<protein>
    <submittedName>
        <fullName evidence="4">Sortase family protein</fullName>
    </submittedName>
</protein>
<dbReference type="Proteomes" id="UP000033740">
    <property type="component" value="Unassembled WGS sequence"/>
</dbReference>
<keyword evidence="3" id="KW-1133">Transmembrane helix</keyword>
<evidence type="ECO:0000256" key="1">
    <source>
        <dbReference type="ARBA" id="ARBA00022801"/>
    </source>
</evidence>
<organism evidence="4 5">
    <name type="scientific">Microbacterium azadirachtae</name>
    <dbReference type="NCBI Taxonomy" id="582680"/>
    <lineage>
        <taxon>Bacteria</taxon>
        <taxon>Bacillati</taxon>
        <taxon>Actinomycetota</taxon>
        <taxon>Actinomycetes</taxon>
        <taxon>Micrococcales</taxon>
        <taxon>Microbacteriaceae</taxon>
        <taxon>Microbacterium</taxon>
    </lineage>
</organism>
<dbReference type="GO" id="GO:0016787">
    <property type="term" value="F:hydrolase activity"/>
    <property type="evidence" value="ECO:0007669"/>
    <property type="project" value="UniProtKB-KW"/>
</dbReference>
<evidence type="ECO:0000256" key="3">
    <source>
        <dbReference type="SAM" id="Phobius"/>
    </source>
</evidence>
<dbReference type="InterPro" id="IPR023365">
    <property type="entry name" value="Sortase_dom-sf"/>
</dbReference>
<proteinExistence type="predicted"/>
<evidence type="ECO:0000313" key="4">
    <source>
        <dbReference type="EMBL" id="KJL37401.1"/>
    </source>
</evidence>
<dbReference type="Pfam" id="PF04203">
    <property type="entry name" value="Sortase"/>
    <property type="match status" value="1"/>
</dbReference>
<dbReference type="NCBIfam" id="NF033745">
    <property type="entry name" value="class_C_sortase"/>
    <property type="match status" value="1"/>
</dbReference>
<gene>
    <name evidence="4" type="ORF">RS86_00053</name>
</gene>
<dbReference type="CDD" id="cd05827">
    <property type="entry name" value="Sortase_C"/>
    <property type="match status" value="1"/>
</dbReference>
<evidence type="ECO:0000313" key="5">
    <source>
        <dbReference type="Proteomes" id="UP000033740"/>
    </source>
</evidence>
<name>A0A0F0M182_9MICO</name>
<dbReference type="InterPro" id="IPR042002">
    <property type="entry name" value="Sortase_C"/>
</dbReference>
<dbReference type="STRING" id="582680.RS86_00053"/>
<dbReference type="NCBIfam" id="TIGR01076">
    <property type="entry name" value="sortase_fam"/>
    <property type="match status" value="1"/>
</dbReference>
<feature type="active site" description="Acyl-thioester intermediate" evidence="2">
    <location>
        <position position="236"/>
    </location>
</feature>
<dbReference type="PATRIC" id="fig|582680.6.peg.53"/>
<sequence length="316" mass="34314">MNLDDRQPLRRERHRTRRGRRWKPNGLLIVTTLVAVIGATTLTYSSAASWVSSLNQSQVVKGYQLSVEHTEPSAAEQLAAADRYNESLASGVELEANTRKPIGAGTATGTVPSYASLLSTPTGIMSRIQIPKIGVDLPVYHGTSDATLLRGAGHLEGTSLPVGGKGTLSVITGHRGLAEATMFTDLDRIQPGDTFTVTTFGRVLTYRVFDTRVVEPSDTASLHPQQDRDLVTLITCTPLGINSHRILVTGERVRPTPDADVKAAEAPPVTVAFPWWLVFYGTGLALIGLYLWWGGRVRDADRRQPQRRRGLAAAAR</sequence>
<feature type="transmembrane region" description="Helical" evidence="3">
    <location>
        <begin position="273"/>
        <end position="293"/>
    </location>
</feature>
<feature type="active site" description="Proton donor/acceptor" evidence="2">
    <location>
        <position position="174"/>
    </location>
</feature>
<dbReference type="AlphaFoldDB" id="A0A0F0M182"/>
<keyword evidence="3" id="KW-0812">Transmembrane</keyword>
<keyword evidence="5" id="KW-1185">Reference proteome</keyword>
<dbReference type="EMBL" id="JYIX01000010">
    <property type="protein sequence ID" value="KJL37401.1"/>
    <property type="molecule type" value="Genomic_DNA"/>
</dbReference>
<keyword evidence="3" id="KW-0472">Membrane</keyword>
<dbReference type="InterPro" id="IPR005754">
    <property type="entry name" value="Sortase"/>
</dbReference>
<evidence type="ECO:0000256" key="2">
    <source>
        <dbReference type="PIRSR" id="PIRSR605754-1"/>
    </source>
</evidence>
<dbReference type="Gene3D" id="2.40.260.10">
    <property type="entry name" value="Sortase"/>
    <property type="match status" value="1"/>
</dbReference>
<reference evidence="4 5" key="1">
    <citation type="submission" date="2015-02" db="EMBL/GenBank/DDBJ databases">
        <title>Draft genome sequences of ten Microbacterium spp. with emphasis on heavy metal contaminated environments.</title>
        <authorList>
            <person name="Corretto E."/>
        </authorList>
    </citation>
    <scope>NUCLEOTIDE SEQUENCE [LARGE SCALE GENOMIC DNA]</scope>
    <source>
        <strain evidence="4 5">ARN176</strain>
    </source>
</reference>
<dbReference type="RefSeq" id="WP_045270202.1">
    <property type="nucleotide sequence ID" value="NZ_JYIX01000010.1"/>
</dbReference>
<dbReference type="SUPFAM" id="SSF63817">
    <property type="entry name" value="Sortase"/>
    <property type="match status" value="1"/>
</dbReference>
<keyword evidence="1" id="KW-0378">Hydrolase</keyword>
<accession>A0A0F0M182</accession>
<comment type="caution">
    <text evidence="4">The sequence shown here is derived from an EMBL/GenBank/DDBJ whole genome shotgun (WGS) entry which is preliminary data.</text>
</comment>